<evidence type="ECO:0000313" key="1">
    <source>
        <dbReference type="EMBL" id="SPC91453.1"/>
    </source>
</evidence>
<organism evidence="1">
    <name type="scientific">Fagus sylvatica</name>
    <name type="common">Beechnut</name>
    <dbReference type="NCBI Taxonomy" id="28930"/>
    <lineage>
        <taxon>Eukaryota</taxon>
        <taxon>Viridiplantae</taxon>
        <taxon>Streptophyta</taxon>
        <taxon>Embryophyta</taxon>
        <taxon>Tracheophyta</taxon>
        <taxon>Spermatophyta</taxon>
        <taxon>Magnoliopsida</taxon>
        <taxon>eudicotyledons</taxon>
        <taxon>Gunneridae</taxon>
        <taxon>Pentapetalae</taxon>
        <taxon>rosids</taxon>
        <taxon>fabids</taxon>
        <taxon>Fagales</taxon>
        <taxon>Fagaceae</taxon>
        <taxon>Fagus</taxon>
    </lineage>
</organism>
<protein>
    <submittedName>
        <fullName evidence="1">Uncharacterized protein</fullName>
    </submittedName>
</protein>
<proteinExistence type="predicted"/>
<dbReference type="EMBL" id="OIVN01001224">
    <property type="protein sequence ID" value="SPC91453.1"/>
    <property type="molecule type" value="Genomic_DNA"/>
</dbReference>
<gene>
    <name evidence="1" type="ORF">FSB_LOCUS19335</name>
</gene>
<sequence>MNLPLQSQPIPIDYAKHVPFVVLRTCGDEDSGVNCTGTSPGAWWVSTNMYVLGLRTLEEEMHFLRPWNSSTPNRMV</sequence>
<dbReference type="AlphaFoldDB" id="A0A2N9FW75"/>
<name>A0A2N9FW75_FAGSY</name>
<accession>A0A2N9FW75</accession>
<reference evidence="1" key="1">
    <citation type="submission" date="2018-02" db="EMBL/GenBank/DDBJ databases">
        <authorList>
            <person name="Cohen D.B."/>
            <person name="Kent A.D."/>
        </authorList>
    </citation>
    <scope>NUCLEOTIDE SEQUENCE</scope>
</reference>